<dbReference type="Proteomes" id="UP000279307">
    <property type="component" value="Chromosome 9"/>
</dbReference>
<evidence type="ECO:0000313" key="5">
    <source>
        <dbReference type="Proteomes" id="UP000279307"/>
    </source>
</evidence>
<dbReference type="OrthoDB" id="7551604at2759"/>
<feature type="transmembrane region" description="Helical" evidence="2">
    <location>
        <begin position="60"/>
        <end position="79"/>
    </location>
</feature>
<dbReference type="AlphaFoldDB" id="A0A3L8DFA2"/>
<feature type="chain" id="PRO_5018323131" evidence="3">
    <location>
        <begin position="19"/>
        <end position="333"/>
    </location>
</feature>
<keyword evidence="2" id="KW-0472">Membrane</keyword>
<organism evidence="4 5">
    <name type="scientific">Ooceraea biroi</name>
    <name type="common">Clonal raider ant</name>
    <name type="synonym">Cerapachys biroi</name>
    <dbReference type="NCBI Taxonomy" id="2015173"/>
    <lineage>
        <taxon>Eukaryota</taxon>
        <taxon>Metazoa</taxon>
        <taxon>Ecdysozoa</taxon>
        <taxon>Arthropoda</taxon>
        <taxon>Hexapoda</taxon>
        <taxon>Insecta</taxon>
        <taxon>Pterygota</taxon>
        <taxon>Neoptera</taxon>
        <taxon>Endopterygota</taxon>
        <taxon>Hymenoptera</taxon>
        <taxon>Apocrita</taxon>
        <taxon>Aculeata</taxon>
        <taxon>Formicoidea</taxon>
        <taxon>Formicidae</taxon>
        <taxon>Dorylinae</taxon>
        <taxon>Ooceraea</taxon>
    </lineage>
</organism>
<feature type="compositionally biased region" description="Basic residues" evidence="1">
    <location>
        <begin position="188"/>
        <end position="198"/>
    </location>
</feature>
<protein>
    <submittedName>
        <fullName evidence="4">Uncharacterized protein</fullName>
    </submittedName>
</protein>
<evidence type="ECO:0000256" key="2">
    <source>
        <dbReference type="SAM" id="Phobius"/>
    </source>
</evidence>
<reference evidence="4 5" key="1">
    <citation type="journal article" date="2018" name="Genome Res.">
        <title>The genomic architecture and molecular evolution of ant odorant receptors.</title>
        <authorList>
            <person name="McKenzie S.K."/>
            <person name="Kronauer D.J.C."/>
        </authorList>
    </citation>
    <scope>NUCLEOTIDE SEQUENCE [LARGE SCALE GENOMIC DNA]</scope>
    <source>
        <strain evidence="4">Clonal line C1</strain>
    </source>
</reference>
<feature type="compositionally biased region" description="Basic residues" evidence="1">
    <location>
        <begin position="166"/>
        <end position="178"/>
    </location>
</feature>
<evidence type="ECO:0000256" key="3">
    <source>
        <dbReference type="SAM" id="SignalP"/>
    </source>
</evidence>
<feature type="signal peptide" evidence="3">
    <location>
        <begin position="1"/>
        <end position="18"/>
    </location>
</feature>
<proteinExistence type="predicted"/>
<evidence type="ECO:0000313" key="4">
    <source>
        <dbReference type="EMBL" id="RLU18976.1"/>
    </source>
</evidence>
<dbReference type="EMBL" id="QOIP01000009">
    <property type="protein sequence ID" value="RLU18976.1"/>
    <property type="molecule type" value="Genomic_DNA"/>
</dbReference>
<feature type="region of interest" description="Disordered" evidence="1">
    <location>
        <begin position="148"/>
        <end position="207"/>
    </location>
</feature>
<gene>
    <name evidence="4" type="ORF">DMN91_009334</name>
</gene>
<keyword evidence="2" id="KW-1133">Transmembrane helix</keyword>
<accession>A0A3L8DFA2</accession>
<keyword evidence="2" id="KW-0812">Transmembrane</keyword>
<comment type="caution">
    <text evidence="4">The sequence shown here is derived from an EMBL/GenBank/DDBJ whole genome shotgun (WGS) entry which is preliminary data.</text>
</comment>
<name>A0A3L8DFA2_OOCBI</name>
<keyword evidence="3" id="KW-0732">Signal</keyword>
<evidence type="ECO:0000256" key="1">
    <source>
        <dbReference type="SAM" id="MobiDB-lite"/>
    </source>
</evidence>
<sequence>MKSAVLVVALVAARRASAGSRGGYGKRKRLVSSRLVENDFLLWSPGYSDVTLHVLEWITYLKRLSLIALMLCAVVLYYVPKSRSHARRVCCALIDFIADGLKSVLSITEIKYEHIMAGDQDDKNKEPRIQKQCGKLFKENANGRGQKCADKINIHGHRSMSTSKESRRKQQWRKSRTKRSIDGEHERHRLHSHHHRNAAIKDVSSESGATITPTAYEHEKVTSTVQRQSRRNCTSSILSKQLADPYYGEALTTRDSYERLQRENHRFLLSMKKIVDDCSYENAPIIKNRAKPVLLRVFNWLFSGCPEASRRRREQVEVVGKEGTVECTNAWLR</sequence>